<keyword evidence="2" id="KW-0539">Nucleus</keyword>
<dbReference type="AlphaFoldDB" id="A0AA38RKG5"/>
<feature type="compositionally biased region" description="Basic and acidic residues" evidence="3">
    <location>
        <begin position="32"/>
        <end position="41"/>
    </location>
</feature>
<evidence type="ECO:0000256" key="1">
    <source>
        <dbReference type="ARBA" id="ARBA00004123"/>
    </source>
</evidence>
<dbReference type="InterPro" id="IPR050613">
    <property type="entry name" value="Sec_Metabolite_Reg"/>
</dbReference>
<gene>
    <name evidence="5" type="ORF">NKR23_g6631</name>
</gene>
<comment type="subcellular location">
    <subcellularLocation>
        <location evidence="1">Nucleus</location>
    </subcellularLocation>
</comment>
<proteinExistence type="predicted"/>
<feature type="region of interest" description="Disordered" evidence="3">
    <location>
        <begin position="1"/>
        <end position="56"/>
    </location>
</feature>
<organism evidence="5 6">
    <name type="scientific">Pleurostoma richardsiae</name>
    <dbReference type="NCBI Taxonomy" id="41990"/>
    <lineage>
        <taxon>Eukaryota</taxon>
        <taxon>Fungi</taxon>
        <taxon>Dikarya</taxon>
        <taxon>Ascomycota</taxon>
        <taxon>Pezizomycotina</taxon>
        <taxon>Sordariomycetes</taxon>
        <taxon>Sordariomycetidae</taxon>
        <taxon>Calosphaeriales</taxon>
        <taxon>Pleurostomataceae</taxon>
        <taxon>Pleurostoma</taxon>
    </lineage>
</organism>
<name>A0AA38RKG5_9PEZI</name>
<sequence length="580" mass="65046">MNSSSRVSQRAPKSYALPSPGSGDGQSEPSETAEKSADNRHTSYLPAAGARDESSRAGIAAEAVTSLETLVWGSHHVSSSGDLPFSAGTLCLPSDPAVDSISIYQEHGILGFHRDHVAWMHNVVHIPSFQEECAKFRRTHATPSPAWLSLYYALLSAGLYYMNEGHCQDLGIQNGHGLARSLYWRCIDILNSTDFLAVHSLHALQAICLLLPCAHAFGDTKRIIVLLSSAACIAQIMQLHLLGPDPSSLCSIDDALTREIKKRVWYFLVVQDSYLITFKKAYSICMSHTTTPLPANCSELVGELFDNGRLRTLPMSCATQSSYAIFQIKMTAIKRWLHDETCKSEAKQLVLADIYKKVLQADEDMNRLRQDLPAWMKSAPALEASRRDSDLVQGQRRTFRISFAHMRLSIHRAFFCRSFTEKQYCYSHVTCLKAARLLLQTYRGTAGEGVIDMWTVPAHVLSACIIVTLNLLLCDDTDEFEQPQDDDDEYLMRECLALLRAAEKPNQLVRRGMVMIDRLLEQKEQRTSTYVSFSNDEIVKLIQEVEGIMRGDNEIATALNITFDEFLGFLDVDPLGYMRW</sequence>
<keyword evidence="6" id="KW-1185">Reference proteome</keyword>
<dbReference type="GO" id="GO:0006351">
    <property type="term" value="P:DNA-templated transcription"/>
    <property type="evidence" value="ECO:0007669"/>
    <property type="project" value="InterPro"/>
</dbReference>
<evidence type="ECO:0000313" key="6">
    <source>
        <dbReference type="Proteomes" id="UP001174694"/>
    </source>
</evidence>
<dbReference type="GO" id="GO:0008270">
    <property type="term" value="F:zinc ion binding"/>
    <property type="evidence" value="ECO:0007669"/>
    <property type="project" value="InterPro"/>
</dbReference>
<dbReference type="PANTHER" id="PTHR31001:SF90">
    <property type="entry name" value="CENTROMERE DNA-BINDING PROTEIN COMPLEX CBF3 SUBUNIT B"/>
    <property type="match status" value="1"/>
</dbReference>
<protein>
    <recommendedName>
        <fullName evidence="4">Xylanolytic transcriptional activator regulatory domain-containing protein</fullName>
    </recommendedName>
</protein>
<dbReference type="Pfam" id="PF04082">
    <property type="entry name" value="Fungal_trans"/>
    <property type="match status" value="1"/>
</dbReference>
<dbReference type="GO" id="GO:0005634">
    <property type="term" value="C:nucleus"/>
    <property type="evidence" value="ECO:0007669"/>
    <property type="project" value="UniProtKB-SubCell"/>
</dbReference>
<dbReference type="PANTHER" id="PTHR31001">
    <property type="entry name" value="UNCHARACTERIZED TRANSCRIPTIONAL REGULATORY PROTEIN"/>
    <property type="match status" value="1"/>
</dbReference>
<dbReference type="CDD" id="cd12148">
    <property type="entry name" value="fungal_TF_MHR"/>
    <property type="match status" value="1"/>
</dbReference>
<evidence type="ECO:0000256" key="3">
    <source>
        <dbReference type="SAM" id="MobiDB-lite"/>
    </source>
</evidence>
<feature type="domain" description="Xylanolytic transcriptional activator regulatory" evidence="4">
    <location>
        <begin position="122"/>
        <end position="367"/>
    </location>
</feature>
<evidence type="ECO:0000256" key="2">
    <source>
        <dbReference type="ARBA" id="ARBA00023242"/>
    </source>
</evidence>
<dbReference type="InterPro" id="IPR007219">
    <property type="entry name" value="XnlR_reg_dom"/>
</dbReference>
<accession>A0AA38RKG5</accession>
<evidence type="ECO:0000313" key="5">
    <source>
        <dbReference type="EMBL" id="KAJ9143381.1"/>
    </source>
</evidence>
<reference evidence="5" key="1">
    <citation type="submission" date="2022-07" db="EMBL/GenBank/DDBJ databases">
        <title>Fungi with potential for degradation of polypropylene.</title>
        <authorList>
            <person name="Gostincar C."/>
        </authorList>
    </citation>
    <scope>NUCLEOTIDE SEQUENCE</scope>
    <source>
        <strain evidence="5">EXF-13308</strain>
    </source>
</reference>
<evidence type="ECO:0000259" key="4">
    <source>
        <dbReference type="Pfam" id="PF04082"/>
    </source>
</evidence>
<dbReference type="Proteomes" id="UP001174694">
    <property type="component" value="Unassembled WGS sequence"/>
</dbReference>
<comment type="caution">
    <text evidence="5">The sequence shown here is derived from an EMBL/GenBank/DDBJ whole genome shotgun (WGS) entry which is preliminary data.</text>
</comment>
<dbReference type="GO" id="GO:0003677">
    <property type="term" value="F:DNA binding"/>
    <property type="evidence" value="ECO:0007669"/>
    <property type="project" value="InterPro"/>
</dbReference>
<dbReference type="EMBL" id="JANBVO010000019">
    <property type="protein sequence ID" value="KAJ9143381.1"/>
    <property type="molecule type" value="Genomic_DNA"/>
</dbReference>